<name>A0A1Q9E760_SYMMI</name>
<dbReference type="OrthoDB" id="10616112at2759"/>
<evidence type="ECO:0000256" key="1">
    <source>
        <dbReference type="SAM" id="MobiDB-lite"/>
    </source>
</evidence>
<keyword evidence="3" id="KW-1185">Reference proteome</keyword>
<evidence type="ECO:0000313" key="3">
    <source>
        <dbReference type="Proteomes" id="UP000186817"/>
    </source>
</evidence>
<gene>
    <name evidence="2" type="ORF">AK812_SmicGene13810</name>
</gene>
<comment type="caution">
    <text evidence="2">The sequence shown here is derived from an EMBL/GenBank/DDBJ whole genome shotgun (WGS) entry which is preliminary data.</text>
</comment>
<dbReference type="EMBL" id="LSRX01000241">
    <property type="protein sequence ID" value="OLQ03259.1"/>
    <property type="molecule type" value="Genomic_DNA"/>
</dbReference>
<evidence type="ECO:0000313" key="2">
    <source>
        <dbReference type="EMBL" id="OLQ03259.1"/>
    </source>
</evidence>
<organism evidence="2 3">
    <name type="scientific">Symbiodinium microadriaticum</name>
    <name type="common">Dinoflagellate</name>
    <name type="synonym">Zooxanthella microadriatica</name>
    <dbReference type="NCBI Taxonomy" id="2951"/>
    <lineage>
        <taxon>Eukaryota</taxon>
        <taxon>Sar</taxon>
        <taxon>Alveolata</taxon>
        <taxon>Dinophyceae</taxon>
        <taxon>Suessiales</taxon>
        <taxon>Symbiodiniaceae</taxon>
        <taxon>Symbiodinium</taxon>
    </lineage>
</organism>
<accession>A0A1Q9E760</accession>
<dbReference type="Proteomes" id="UP000186817">
    <property type="component" value="Unassembled WGS sequence"/>
</dbReference>
<protein>
    <submittedName>
        <fullName evidence="2">Uncharacterized protein</fullName>
    </submittedName>
</protein>
<reference evidence="2 3" key="1">
    <citation type="submission" date="2016-02" db="EMBL/GenBank/DDBJ databases">
        <title>Genome analysis of coral dinoflagellate symbionts highlights evolutionary adaptations to a symbiotic lifestyle.</title>
        <authorList>
            <person name="Aranda M."/>
            <person name="Li Y."/>
            <person name="Liew Y.J."/>
            <person name="Baumgarten S."/>
            <person name="Simakov O."/>
            <person name="Wilson M."/>
            <person name="Piel J."/>
            <person name="Ashoor H."/>
            <person name="Bougouffa S."/>
            <person name="Bajic V.B."/>
            <person name="Ryu T."/>
            <person name="Ravasi T."/>
            <person name="Bayer T."/>
            <person name="Micklem G."/>
            <person name="Kim H."/>
            <person name="Bhak J."/>
            <person name="Lajeunesse T.C."/>
            <person name="Voolstra C.R."/>
        </authorList>
    </citation>
    <scope>NUCLEOTIDE SEQUENCE [LARGE SCALE GENOMIC DNA]</scope>
    <source>
        <strain evidence="2 3">CCMP2467</strain>
    </source>
</reference>
<feature type="region of interest" description="Disordered" evidence="1">
    <location>
        <begin position="23"/>
        <end position="62"/>
    </location>
</feature>
<feature type="compositionally biased region" description="Basic and acidic residues" evidence="1">
    <location>
        <begin position="35"/>
        <end position="55"/>
    </location>
</feature>
<dbReference type="AlphaFoldDB" id="A0A1Q9E760"/>
<sequence length="166" mass="18128">MTLVRIQSGGDFGPSLIAGQASVAKDAAGPKGKPKAKEKAKVKTACKEAQRKESRASSAASAPTHMWLIRYEESGAYTGREEPRMELYTSKQMAIAAADKLLDACAYGGDWRNGLEGLGREAEDNYLETEDYRKTVGDHGPIFRLESGGNSQMLYEVLLDKLLVRQ</sequence>
<proteinExistence type="predicted"/>